<dbReference type="InterPro" id="IPR019775">
    <property type="entry name" value="WD40_repeat_CS"/>
</dbReference>
<dbReference type="PANTHER" id="PTHR19857">
    <property type="entry name" value="MITOCHONDRIAL DIVISION PROTEIN 1-RELATED"/>
    <property type="match status" value="1"/>
</dbReference>
<comment type="subcellular location">
    <subcellularLocation>
        <location evidence="1">Cytoplasm</location>
    </subcellularLocation>
</comment>
<keyword evidence="2" id="KW-0963">Cytoplasm</keyword>
<evidence type="ECO:0000256" key="5">
    <source>
        <dbReference type="ARBA" id="ARBA00059273"/>
    </source>
</evidence>
<comment type="function">
    <text evidence="5">Plays a role in angiogenesis and cell migration. In smooth muscle cell migration, may act through the RhoA pathway.</text>
</comment>
<dbReference type="PANTHER" id="PTHR19857:SF8">
    <property type="entry name" value="ANGIO-ASSOCIATED MIGRATORY CELL PROTEIN"/>
    <property type="match status" value="1"/>
</dbReference>
<dbReference type="InParanoid" id="K1R3K8"/>
<evidence type="ECO:0000313" key="8">
    <source>
        <dbReference type="EMBL" id="EKC28451.1"/>
    </source>
</evidence>
<dbReference type="InterPro" id="IPR051179">
    <property type="entry name" value="WD_repeat_multifunction"/>
</dbReference>
<dbReference type="CDD" id="cd00200">
    <property type="entry name" value="WD40"/>
    <property type="match status" value="1"/>
</dbReference>
<name>K1R3K8_MAGGI</name>
<gene>
    <name evidence="8" type="ORF">CGI_10027732</name>
</gene>
<protein>
    <recommendedName>
        <fullName evidence="6">Angio-associated migratory cell protein</fullName>
    </recommendedName>
</protein>
<dbReference type="PROSITE" id="PS00678">
    <property type="entry name" value="WD_REPEATS_1"/>
    <property type="match status" value="1"/>
</dbReference>
<dbReference type="FunCoup" id="K1R3K8">
    <property type="interactions" value="1717"/>
</dbReference>
<dbReference type="PROSITE" id="PS50294">
    <property type="entry name" value="WD_REPEATS_REGION"/>
    <property type="match status" value="3"/>
</dbReference>
<dbReference type="GO" id="GO:0005737">
    <property type="term" value="C:cytoplasm"/>
    <property type="evidence" value="ECO:0007669"/>
    <property type="project" value="UniProtKB-SubCell"/>
</dbReference>
<proteinExistence type="predicted"/>
<dbReference type="HOGENOM" id="CLU_000288_57_9_1"/>
<dbReference type="InterPro" id="IPR015943">
    <property type="entry name" value="WD40/YVTN_repeat-like_dom_sf"/>
</dbReference>
<dbReference type="Gene3D" id="2.130.10.10">
    <property type="entry name" value="YVTN repeat-like/Quinoprotein amine dehydrogenase"/>
    <property type="match status" value="1"/>
</dbReference>
<dbReference type="PROSITE" id="PS50082">
    <property type="entry name" value="WD_REPEATS_2"/>
    <property type="match status" value="5"/>
</dbReference>
<sequence length="416" mass="45523">MDPDPEQDRDSEEVVEIIEIDDTEPLSDDDEVVGDDGLSADINEMDLENELQYNSDEFEDEVTYRDDSTFVYKKHADSVFTARIDNNTCDLVITGGQDDTAYVWSASSGETKFQCDGHKDSVTSVGFSHDGVYAASADLGGLIKVWKVDTGKEVWSFECSDIEWLQWHQMAHVLIVGTQDGTTWMWKIPSGDCKTFKGHGLSAGSGCLMPDGKRVCVGYEDGSVKIWDMKTASCLQNVNGKDIHSSSVVCIDCHPDNNLILTGSTDATAKVIHSSTGKVVTTFNCAEENSEDENSVESCAFSYTQSSLAATGTLTGKLSIWDVPTQTNRNTCQHTGGVVKLKWDTTSPLVYTACLDGVVRMWDARNGKCCLEWSGHQDAVLDFDISRDGKTLVTASEDNTAPETEHDAAIQTFKGE</sequence>
<dbReference type="SUPFAM" id="SSF50978">
    <property type="entry name" value="WD40 repeat-like"/>
    <property type="match status" value="1"/>
</dbReference>
<feature type="compositionally biased region" description="Acidic residues" evidence="7">
    <location>
        <begin position="17"/>
        <end position="34"/>
    </location>
</feature>
<reference evidence="8" key="1">
    <citation type="journal article" date="2012" name="Nature">
        <title>The oyster genome reveals stress adaptation and complexity of shell formation.</title>
        <authorList>
            <person name="Zhang G."/>
            <person name="Fang X."/>
            <person name="Guo X."/>
            <person name="Li L."/>
            <person name="Luo R."/>
            <person name="Xu F."/>
            <person name="Yang P."/>
            <person name="Zhang L."/>
            <person name="Wang X."/>
            <person name="Qi H."/>
            <person name="Xiong Z."/>
            <person name="Que H."/>
            <person name="Xie Y."/>
            <person name="Holland P.W."/>
            <person name="Paps J."/>
            <person name="Zhu Y."/>
            <person name="Wu F."/>
            <person name="Chen Y."/>
            <person name="Wang J."/>
            <person name="Peng C."/>
            <person name="Meng J."/>
            <person name="Yang L."/>
            <person name="Liu J."/>
            <person name="Wen B."/>
            <person name="Zhang N."/>
            <person name="Huang Z."/>
            <person name="Zhu Q."/>
            <person name="Feng Y."/>
            <person name="Mount A."/>
            <person name="Hedgecock D."/>
            <person name="Xu Z."/>
            <person name="Liu Y."/>
            <person name="Domazet-Loso T."/>
            <person name="Du Y."/>
            <person name="Sun X."/>
            <person name="Zhang S."/>
            <person name="Liu B."/>
            <person name="Cheng P."/>
            <person name="Jiang X."/>
            <person name="Li J."/>
            <person name="Fan D."/>
            <person name="Wang W."/>
            <person name="Fu W."/>
            <person name="Wang T."/>
            <person name="Wang B."/>
            <person name="Zhang J."/>
            <person name="Peng Z."/>
            <person name="Li Y."/>
            <person name="Li N."/>
            <person name="Wang J."/>
            <person name="Chen M."/>
            <person name="He Y."/>
            <person name="Tan F."/>
            <person name="Song X."/>
            <person name="Zheng Q."/>
            <person name="Huang R."/>
            <person name="Yang H."/>
            <person name="Du X."/>
            <person name="Chen L."/>
            <person name="Yang M."/>
            <person name="Gaffney P.M."/>
            <person name="Wang S."/>
            <person name="Luo L."/>
            <person name="She Z."/>
            <person name="Ming Y."/>
            <person name="Huang W."/>
            <person name="Zhang S."/>
            <person name="Huang B."/>
            <person name="Zhang Y."/>
            <person name="Qu T."/>
            <person name="Ni P."/>
            <person name="Miao G."/>
            <person name="Wang J."/>
            <person name="Wang Q."/>
            <person name="Steinberg C.E."/>
            <person name="Wang H."/>
            <person name="Li N."/>
            <person name="Qian L."/>
            <person name="Zhang G."/>
            <person name="Li Y."/>
            <person name="Yang H."/>
            <person name="Liu X."/>
            <person name="Wang J."/>
            <person name="Yin Y."/>
            <person name="Wang J."/>
        </authorList>
    </citation>
    <scope>NUCLEOTIDE SEQUENCE [LARGE SCALE GENOMIC DNA]</scope>
    <source>
        <strain evidence="8">05x7-T-G4-1.051#20</strain>
    </source>
</reference>
<dbReference type="InterPro" id="IPR001680">
    <property type="entry name" value="WD40_rpt"/>
</dbReference>
<organism evidence="8">
    <name type="scientific">Magallana gigas</name>
    <name type="common">Pacific oyster</name>
    <name type="synonym">Crassostrea gigas</name>
    <dbReference type="NCBI Taxonomy" id="29159"/>
    <lineage>
        <taxon>Eukaryota</taxon>
        <taxon>Metazoa</taxon>
        <taxon>Spiralia</taxon>
        <taxon>Lophotrochozoa</taxon>
        <taxon>Mollusca</taxon>
        <taxon>Bivalvia</taxon>
        <taxon>Autobranchia</taxon>
        <taxon>Pteriomorphia</taxon>
        <taxon>Ostreida</taxon>
        <taxon>Ostreoidea</taxon>
        <taxon>Ostreidae</taxon>
        <taxon>Magallana</taxon>
    </lineage>
</organism>
<evidence type="ECO:0000256" key="4">
    <source>
        <dbReference type="ARBA" id="ARBA00022737"/>
    </source>
</evidence>
<dbReference type="FunFam" id="2.130.10.10:FF:000074">
    <property type="entry name" value="Angio-associated migratory cell protein-like protein"/>
    <property type="match status" value="1"/>
</dbReference>
<evidence type="ECO:0000256" key="7">
    <source>
        <dbReference type="SAM" id="MobiDB-lite"/>
    </source>
</evidence>
<evidence type="ECO:0000256" key="3">
    <source>
        <dbReference type="ARBA" id="ARBA00022574"/>
    </source>
</evidence>
<dbReference type="EMBL" id="JH816453">
    <property type="protein sequence ID" value="EKC28451.1"/>
    <property type="molecule type" value="Genomic_DNA"/>
</dbReference>
<dbReference type="InterPro" id="IPR036322">
    <property type="entry name" value="WD40_repeat_dom_sf"/>
</dbReference>
<dbReference type="Pfam" id="PF00400">
    <property type="entry name" value="WD40"/>
    <property type="match status" value="5"/>
</dbReference>
<dbReference type="AlphaFoldDB" id="K1R3K8"/>
<evidence type="ECO:0000256" key="2">
    <source>
        <dbReference type="ARBA" id="ARBA00022490"/>
    </source>
</evidence>
<evidence type="ECO:0000256" key="1">
    <source>
        <dbReference type="ARBA" id="ARBA00004496"/>
    </source>
</evidence>
<dbReference type="SMART" id="SM00320">
    <property type="entry name" value="WD40"/>
    <property type="match status" value="8"/>
</dbReference>
<evidence type="ECO:0000256" key="6">
    <source>
        <dbReference type="ARBA" id="ARBA00072425"/>
    </source>
</evidence>
<keyword evidence="4" id="KW-0677">Repeat</keyword>
<keyword evidence="3" id="KW-0853">WD repeat</keyword>
<accession>K1R3K8</accession>
<feature type="region of interest" description="Disordered" evidence="7">
    <location>
        <begin position="17"/>
        <end position="36"/>
    </location>
</feature>